<keyword evidence="2" id="KW-1185">Reference proteome</keyword>
<dbReference type="OrthoDB" id="2112582at2"/>
<dbReference type="AlphaFoldDB" id="B8CXG7"/>
<evidence type="ECO:0000313" key="2">
    <source>
        <dbReference type="Proteomes" id="UP000000719"/>
    </source>
</evidence>
<evidence type="ECO:0000313" key="1">
    <source>
        <dbReference type="EMBL" id="ACL69986.1"/>
    </source>
</evidence>
<dbReference type="eggNOG" id="ENOG502ZXRY">
    <property type="taxonomic scope" value="Bacteria"/>
</dbReference>
<accession>B8CXG7</accession>
<reference evidence="1 2" key="1">
    <citation type="journal article" date="2009" name="PLoS ONE">
        <title>Genome analysis of the anaerobic thermohalophilic bacterium Halothermothrix orenii.</title>
        <authorList>
            <person name="Mavromatis K."/>
            <person name="Ivanova N."/>
            <person name="Anderson I."/>
            <person name="Lykidis A."/>
            <person name="Hooper S.D."/>
            <person name="Sun H."/>
            <person name="Kunin V."/>
            <person name="Lapidus A."/>
            <person name="Hugenholtz P."/>
            <person name="Patel B."/>
            <person name="Kyrpides N.C."/>
        </authorList>
    </citation>
    <scope>NUCLEOTIDE SEQUENCE [LARGE SCALE GENOMIC DNA]</scope>
    <source>
        <strain evidence="2">H 168 / OCM 544 / DSM 9562</strain>
    </source>
</reference>
<protein>
    <submittedName>
        <fullName evidence="1">Uncharacterized protein</fullName>
    </submittedName>
</protein>
<organism evidence="1 2">
    <name type="scientific">Halothermothrix orenii (strain H 168 / OCM 544 / DSM 9562)</name>
    <dbReference type="NCBI Taxonomy" id="373903"/>
    <lineage>
        <taxon>Bacteria</taxon>
        <taxon>Bacillati</taxon>
        <taxon>Bacillota</taxon>
        <taxon>Clostridia</taxon>
        <taxon>Halanaerobiales</taxon>
        <taxon>Halothermotrichaceae</taxon>
        <taxon>Halothermothrix</taxon>
    </lineage>
</organism>
<name>B8CXG7_HALOH</name>
<gene>
    <name evidence="1" type="ordered locus">Hore_12360</name>
</gene>
<sequence>MTDQIYYKVQYPIKKAINIIKEVDPEVPFGDKDIEELTSAEIETIEDFIENWENSGRKELKNLIKRLRQIQ</sequence>
<proteinExistence type="predicted"/>
<dbReference type="RefSeq" id="WP_012636170.1">
    <property type="nucleotide sequence ID" value="NC_011899.1"/>
</dbReference>
<dbReference type="Proteomes" id="UP000000719">
    <property type="component" value="Chromosome"/>
</dbReference>
<dbReference type="EMBL" id="CP001098">
    <property type="protein sequence ID" value="ACL69986.1"/>
    <property type="molecule type" value="Genomic_DNA"/>
</dbReference>
<dbReference type="HOGENOM" id="CLU_2770157_0_0_9"/>
<dbReference type="STRING" id="373903.Hore_12360"/>
<dbReference type="KEGG" id="hor:Hore_12360"/>